<gene>
    <name evidence="2" type="ORF">IS491_14470</name>
</gene>
<dbReference type="SMART" id="SM00635">
    <property type="entry name" value="BID_2"/>
    <property type="match status" value="2"/>
</dbReference>
<evidence type="ECO:0000313" key="3">
    <source>
        <dbReference type="Proteomes" id="UP000631418"/>
    </source>
</evidence>
<feature type="domain" description="BIG2" evidence="1">
    <location>
        <begin position="259"/>
        <end position="333"/>
    </location>
</feature>
<accession>A0AAE2RQI9</accession>
<dbReference type="OMA" id="HNIISID"/>
<dbReference type="Pfam" id="PF01345">
    <property type="entry name" value="DUF11"/>
    <property type="match status" value="1"/>
</dbReference>
<dbReference type="NCBIfam" id="TIGR01451">
    <property type="entry name" value="B_ant_repeat"/>
    <property type="match status" value="1"/>
</dbReference>
<organism evidence="2 3">
    <name type="scientific">Clostridium beijerinckii</name>
    <name type="common">Clostridium MP</name>
    <dbReference type="NCBI Taxonomy" id="1520"/>
    <lineage>
        <taxon>Bacteria</taxon>
        <taxon>Bacillati</taxon>
        <taxon>Bacillota</taxon>
        <taxon>Clostridia</taxon>
        <taxon>Eubacteriales</taxon>
        <taxon>Clostridiaceae</taxon>
        <taxon>Clostridium</taxon>
    </lineage>
</organism>
<reference evidence="2" key="1">
    <citation type="submission" date="2020-11" db="EMBL/GenBank/DDBJ databases">
        <authorList>
            <person name="Thieme N."/>
            <person name="Liebl W."/>
            <person name="Zverlov V."/>
        </authorList>
    </citation>
    <scope>NUCLEOTIDE SEQUENCE</scope>
    <source>
        <strain evidence="2">NT08</strain>
    </source>
</reference>
<dbReference type="EMBL" id="JADOEF010000001">
    <property type="protein sequence ID" value="MBF7809850.1"/>
    <property type="molecule type" value="Genomic_DNA"/>
</dbReference>
<name>A0AAE2RQI9_CLOBE</name>
<sequence length="475" mass="50460">MKNYFKKFSIMFLTLLVIIGLGIIQHGNVAKAATLGQKLSSVENGWTRYDDTNANISYIGNFGRSDWATNHTGTGSLLVMDALDTNGLRFNFTSNKLRLYGVGYPSLSGHNIISIDGKDYDVYAYNQISNNIVALTFDIENLSDGEHSVEIRSNGCKRIYLDALDIDKNGTLLPYNKALSLDNSSMELNVDDSKKLMVTTTPAAIEANLLWKSSDESIATVDERGNVTGIKEGQATITAIINDRSNLSASCTVNVTNPITPTITLNKTSDSLVAGQTDDLVATTTPAGAQVIWKSSDESIATVDSRGKVIAIKEGQVVITATTVDDLTATCAVTVTPKTTEPTNPDPDPTDSDKIINIAHAKGDNTNNAGGDVTIIFHGAADATLCVIKTADVKDVWVGDNFTYTIVVTNTGTKTAKAVVVNDPVPKHIDFSVNGVTTTQGTVDSSSTSKNIIVNVGDISPGATVTIKVPATVIA</sequence>
<dbReference type="InterPro" id="IPR008964">
    <property type="entry name" value="Invasin/intimin_cell_adhesion"/>
</dbReference>
<comment type="caution">
    <text evidence="2">The sequence shown here is derived from an EMBL/GenBank/DDBJ whole genome shotgun (WGS) entry which is preliminary data.</text>
</comment>
<proteinExistence type="predicted"/>
<dbReference type="InterPro" id="IPR003343">
    <property type="entry name" value="Big_2"/>
</dbReference>
<dbReference type="SUPFAM" id="SSF49373">
    <property type="entry name" value="Invasin/intimin cell-adhesion fragments"/>
    <property type="match status" value="2"/>
</dbReference>
<dbReference type="RefSeq" id="WP_012059560.1">
    <property type="nucleotide sequence ID" value="NZ_CP073279.1"/>
</dbReference>
<dbReference type="Gene3D" id="2.60.40.1080">
    <property type="match status" value="2"/>
</dbReference>
<dbReference type="InterPro" id="IPR001434">
    <property type="entry name" value="OmcB-like_DUF11"/>
</dbReference>
<dbReference type="InterPro" id="IPR047589">
    <property type="entry name" value="DUF11_rpt"/>
</dbReference>
<dbReference type="Pfam" id="PF02368">
    <property type="entry name" value="Big_2"/>
    <property type="match status" value="2"/>
</dbReference>
<evidence type="ECO:0000313" key="2">
    <source>
        <dbReference type="EMBL" id="MBF7809850.1"/>
    </source>
</evidence>
<dbReference type="AlphaFoldDB" id="A0AAE2RQI9"/>
<dbReference type="Proteomes" id="UP000631418">
    <property type="component" value="Unassembled WGS sequence"/>
</dbReference>
<evidence type="ECO:0000259" key="1">
    <source>
        <dbReference type="SMART" id="SM00635"/>
    </source>
</evidence>
<feature type="domain" description="BIG2" evidence="1">
    <location>
        <begin position="175"/>
        <end position="252"/>
    </location>
</feature>
<dbReference type="Gene3D" id="2.60.40.1170">
    <property type="entry name" value="Mu homology domain, subdomain B"/>
    <property type="match status" value="1"/>
</dbReference>
<protein>
    <submittedName>
        <fullName evidence="2">Ig-like domain-containing protein</fullName>
    </submittedName>
</protein>